<evidence type="ECO:0008006" key="4">
    <source>
        <dbReference type="Google" id="ProtNLM"/>
    </source>
</evidence>
<keyword evidence="1" id="KW-0812">Transmembrane</keyword>
<dbReference type="InterPro" id="IPR010380">
    <property type="entry name" value="DUF975"/>
</dbReference>
<keyword evidence="3" id="KW-1185">Reference proteome</keyword>
<evidence type="ECO:0000256" key="1">
    <source>
        <dbReference type="SAM" id="Phobius"/>
    </source>
</evidence>
<dbReference type="EMBL" id="MJIC01000010">
    <property type="protein sequence ID" value="OFI35232.1"/>
    <property type="molecule type" value="Genomic_DNA"/>
</dbReference>
<dbReference type="STRING" id="1856405.BFC17_16965"/>
<dbReference type="PANTHER" id="PTHR40076:SF1">
    <property type="entry name" value="MEMBRANE PROTEIN"/>
    <property type="match status" value="1"/>
</dbReference>
<dbReference type="OrthoDB" id="5915045at2"/>
<feature type="transmembrane region" description="Helical" evidence="1">
    <location>
        <begin position="86"/>
        <end position="108"/>
    </location>
</feature>
<dbReference type="RefSeq" id="WP_070176150.1">
    <property type="nucleotide sequence ID" value="NZ_BMJR01000001.1"/>
</dbReference>
<protein>
    <recommendedName>
        <fullName evidence="4">Stress protein</fullName>
    </recommendedName>
</protein>
<keyword evidence="1" id="KW-0472">Membrane</keyword>
<name>A0A1E8FH11_9ALTE</name>
<sequence length="249" mass="27371">MSENNQSPANNTHLQRALAGEYKFNIKGLFSEAQSLYKQHLGMLLKATGLLMLIGVGCTMLLIQALGLDMTSVESMQSSNAGLLDIFMLIIMTPLIVGFRMLGVKLSTHTGTSVKEVTQYFPYVLVLVTANLLISLLTQIGLNFLILPGLYIYMATQFTVVLIAEKRLGLVQSVVLSVKVVNRYLFPFTLLLLAFVLMFLLILLTMGLAVLWVGPIYVLVMGRLYADLFGFAQTSQQLHSGGKDSILDA</sequence>
<feature type="transmembrane region" description="Helical" evidence="1">
    <location>
        <begin position="44"/>
        <end position="66"/>
    </location>
</feature>
<feature type="transmembrane region" description="Helical" evidence="1">
    <location>
        <begin position="120"/>
        <end position="138"/>
    </location>
</feature>
<proteinExistence type="predicted"/>
<gene>
    <name evidence="2" type="ORF">BFC17_16965</name>
</gene>
<keyword evidence="1" id="KW-1133">Transmembrane helix</keyword>
<dbReference type="AlphaFoldDB" id="A0A1E8FH11"/>
<evidence type="ECO:0000313" key="3">
    <source>
        <dbReference type="Proteomes" id="UP000176037"/>
    </source>
</evidence>
<reference evidence="2 3" key="1">
    <citation type="submission" date="2016-09" db="EMBL/GenBank/DDBJ databases">
        <title>Alteromonas lipolytica, a new species isolated from sea water.</title>
        <authorList>
            <person name="Wu Y.-H."/>
            <person name="Cheng H."/>
            <person name="Xu X.-W."/>
        </authorList>
    </citation>
    <scope>NUCLEOTIDE SEQUENCE [LARGE SCALE GENOMIC DNA]</scope>
    <source>
        <strain evidence="2 3">JW12</strain>
    </source>
</reference>
<dbReference type="Proteomes" id="UP000176037">
    <property type="component" value="Unassembled WGS sequence"/>
</dbReference>
<comment type="caution">
    <text evidence="2">The sequence shown here is derived from an EMBL/GenBank/DDBJ whole genome shotgun (WGS) entry which is preliminary data.</text>
</comment>
<evidence type="ECO:0000313" key="2">
    <source>
        <dbReference type="EMBL" id="OFI35232.1"/>
    </source>
</evidence>
<dbReference type="PANTHER" id="PTHR40076">
    <property type="entry name" value="MEMBRANE PROTEIN-RELATED"/>
    <property type="match status" value="1"/>
</dbReference>
<organism evidence="2 3">
    <name type="scientific">Alteromonas lipolytica</name>
    <dbReference type="NCBI Taxonomy" id="1856405"/>
    <lineage>
        <taxon>Bacteria</taxon>
        <taxon>Pseudomonadati</taxon>
        <taxon>Pseudomonadota</taxon>
        <taxon>Gammaproteobacteria</taxon>
        <taxon>Alteromonadales</taxon>
        <taxon>Alteromonadaceae</taxon>
        <taxon>Alteromonas/Salinimonas group</taxon>
        <taxon>Alteromonas</taxon>
    </lineage>
</organism>
<accession>A0A1E8FH11</accession>
<feature type="transmembrane region" description="Helical" evidence="1">
    <location>
        <begin position="184"/>
        <end position="203"/>
    </location>
</feature>